<dbReference type="OrthoDB" id="376713at2157"/>
<dbReference type="EMBL" id="CP000559">
    <property type="protein sequence ID" value="ABN06457.1"/>
    <property type="molecule type" value="Genomic_DNA"/>
</dbReference>
<accession>A2SQ51</accession>
<keyword evidence="2" id="KW-1185">Reference proteome</keyword>
<protein>
    <submittedName>
        <fullName evidence="1">PGAP1 family protein</fullName>
    </submittedName>
</protein>
<gene>
    <name evidence="1" type="ordered locus">Mlab_0281</name>
</gene>
<dbReference type="Gene3D" id="3.40.50.1820">
    <property type="entry name" value="alpha/beta hydrolase"/>
    <property type="match status" value="1"/>
</dbReference>
<dbReference type="KEGG" id="mla:Mlab_0281"/>
<dbReference type="RefSeq" id="WP_011832658.1">
    <property type="nucleotide sequence ID" value="NC_008942.1"/>
</dbReference>
<dbReference type="STRING" id="410358.Mlab_0281"/>
<dbReference type="PANTHER" id="PTHR11440">
    <property type="entry name" value="LECITHIN-CHOLESTEROL ACYLTRANSFERASE-RELATED"/>
    <property type="match status" value="1"/>
</dbReference>
<evidence type="ECO:0000313" key="1">
    <source>
        <dbReference type="EMBL" id="ABN06457.1"/>
    </source>
</evidence>
<dbReference type="GO" id="GO:0006629">
    <property type="term" value="P:lipid metabolic process"/>
    <property type="evidence" value="ECO:0007669"/>
    <property type="project" value="InterPro"/>
</dbReference>
<dbReference type="GeneID" id="4795392"/>
<dbReference type="SUPFAM" id="SSF53474">
    <property type="entry name" value="alpha/beta-Hydrolases"/>
    <property type="match status" value="1"/>
</dbReference>
<dbReference type="InterPro" id="IPR003386">
    <property type="entry name" value="LACT/PDAT_acylTrfase"/>
</dbReference>
<dbReference type="InterPro" id="IPR029058">
    <property type="entry name" value="AB_hydrolase_fold"/>
</dbReference>
<dbReference type="HOGENOM" id="CLU_634036_0_0_2"/>
<dbReference type="Pfam" id="PF02450">
    <property type="entry name" value="LCAT"/>
    <property type="match status" value="1"/>
</dbReference>
<organism evidence="1 2">
    <name type="scientific">Methanocorpusculum labreanum (strain ATCC 43576 / DSM 4855 / Z)</name>
    <dbReference type="NCBI Taxonomy" id="410358"/>
    <lineage>
        <taxon>Archaea</taxon>
        <taxon>Methanobacteriati</taxon>
        <taxon>Methanobacteriota</taxon>
        <taxon>Stenosarchaea group</taxon>
        <taxon>Methanomicrobia</taxon>
        <taxon>Methanomicrobiales</taxon>
        <taxon>Methanocorpusculaceae</taxon>
        <taxon>Methanocorpusculum</taxon>
    </lineage>
</organism>
<proteinExistence type="predicted"/>
<name>A2SQ51_METLZ</name>
<sequence length="432" mass="48451">MTETRTKTAKSPIIFIPGIMGSRLYDQTGSLVWVEYSLKLTKLGEMMGMQNTLTVKNNEIDQVILPENQREYGALGPFEYPYKKIVDLLCDVFPENGVYFYSYDFRQTIADSADLLHNQIQNIQNITGEAKVDLIAHSLGGLIVSAYLEGYGNENIEKAIILATPYEGSPDTINTALTGEMTYIPGSVLDTVTKITRDVRTSFPSAAELIPTDAYTGLHPPYLYTENIPFSDDMRERENIFSEGEPYYTPAGITREAGVNVYNPIPGNQYEMILKKIFGEEQTLRRENNSRIITDLERSYFAVGINRQTIRSLMFSDDPLNPEITHIIYDHAGDGSVPEESATMYGYLETLGKDQKGNSRLLKIDTEHGGITNHGKVLDWIVAILSDVPTDHIQSDPTIEDNTVMVKIAGHQEILSKLHKLVTSMKNQKNTQ</sequence>
<dbReference type="GO" id="GO:0008374">
    <property type="term" value="F:O-acyltransferase activity"/>
    <property type="evidence" value="ECO:0007669"/>
    <property type="project" value="InterPro"/>
</dbReference>
<evidence type="ECO:0000313" key="2">
    <source>
        <dbReference type="Proteomes" id="UP000000365"/>
    </source>
</evidence>
<dbReference type="AlphaFoldDB" id="A2SQ51"/>
<reference evidence="1 2" key="1">
    <citation type="journal article" date="2009" name="Stand. Genomic Sci.">
        <title>Complete genome sequence of Methanocorpusculum labreanum type strain Z.</title>
        <authorList>
            <person name="Anderson I.J."/>
            <person name="Sieprawska-Lupa M."/>
            <person name="Goltsman E."/>
            <person name="Lapidus A."/>
            <person name="Copeland A."/>
            <person name="Glavina Del Rio T."/>
            <person name="Tice H."/>
            <person name="Dalin E."/>
            <person name="Barry K."/>
            <person name="Pitluck S."/>
            <person name="Hauser L."/>
            <person name="Land M."/>
            <person name="Lucas S."/>
            <person name="Richardson P."/>
            <person name="Whitman W.B."/>
            <person name="Kyrpides N.C."/>
        </authorList>
    </citation>
    <scope>NUCLEOTIDE SEQUENCE [LARGE SCALE GENOMIC DNA]</scope>
    <source>
        <strain evidence="2">ATCC 43576 / DSM 4855 / Z</strain>
    </source>
</reference>
<dbReference type="Proteomes" id="UP000000365">
    <property type="component" value="Chromosome"/>
</dbReference>